<evidence type="ECO:0000313" key="2">
    <source>
        <dbReference type="EMBL" id="SEN49758.1"/>
    </source>
</evidence>
<feature type="transmembrane region" description="Helical" evidence="1">
    <location>
        <begin position="47"/>
        <end position="65"/>
    </location>
</feature>
<keyword evidence="3" id="KW-1185">Reference proteome</keyword>
<feature type="transmembrane region" description="Helical" evidence="1">
    <location>
        <begin position="77"/>
        <end position="94"/>
    </location>
</feature>
<dbReference type="PANTHER" id="PTHR35813:SF1">
    <property type="entry name" value="INNER MEMBRANE PROTEIN YBAN"/>
    <property type="match status" value="1"/>
</dbReference>
<dbReference type="GO" id="GO:0005886">
    <property type="term" value="C:plasma membrane"/>
    <property type="evidence" value="ECO:0007669"/>
    <property type="project" value="TreeGrafter"/>
</dbReference>
<protein>
    <recommendedName>
        <fullName evidence="4">Inner membrane protein</fullName>
    </recommendedName>
</protein>
<feature type="transmembrane region" description="Helical" evidence="1">
    <location>
        <begin position="100"/>
        <end position="119"/>
    </location>
</feature>
<dbReference type="Proteomes" id="UP000199300">
    <property type="component" value="Unassembled WGS sequence"/>
</dbReference>
<gene>
    <name evidence="2" type="ORF">SAMN04488134_101222</name>
</gene>
<feature type="transmembrane region" description="Helical" evidence="1">
    <location>
        <begin position="5"/>
        <end position="27"/>
    </location>
</feature>
<dbReference type="RefSeq" id="WP_091493785.1">
    <property type="nucleotide sequence ID" value="NZ_FODJ01000001.1"/>
</dbReference>
<sequence length="125" mass="14335">MVKKIVFISIGSLSLLLAMLGIFLPLLPTTPFLLLSAYLYLRSSQRLYNWLINHPVFGSYIYHYIKYKAIPVKTKITAIIVLWLSMGFSIYIVSNVYLRIMLTLIGGIVTLYLLTLRTLPKHVVK</sequence>
<keyword evidence="1" id="KW-0812">Transmembrane</keyword>
<accession>A0A1H8H2R2</accession>
<dbReference type="EMBL" id="FODJ01000001">
    <property type="protein sequence ID" value="SEN49758.1"/>
    <property type="molecule type" value="Genomic_DNA"/>
</dbReference>
<organism evidence="2 3">
    <name type="scientific">Amphibacillus marinus</name>
    <dbReference type="NCBI Taxonomy" id="872970"/>
    <lineage>
        <taxon>Bacteria</taxon>
        <taxon>Bacillati</taxon>
        <taxon>Bacillota</taxon>
        <taxon>Bacilli</taxon>
        <taxon>Bacillales</taxon>
        <taxon>Bacillaceae</taxon>
        <taxon>Amphibacillus</taxon>
    </lineage>
</organism>
<dbReference type="PANTHER" id="PTHR35813">
    <property type="entry name" value="INNER MEMBRANE PROTEIN YBAN"/>
    <property type="match status" value="1"/>
</dbReference>
<evidence type="ECO:0000256" key="1">
    <source>
        <dbReference type="SAM" id="Phobius"/>
    </source>
</evidence>
<dbReference type="Pfam" id="PF04304">
    <property type="entry name" value="DUF454"/>
    <property type="match status" value="1"/>
</dbReference>
<reference evidence="2 3" key="1">
    <citation type="submission" date="2016-10" db="EMBL/GenBank/DDBJ databases">
        <authorList>
            <person name="de Groot N.N."/>
        </authorList>
    </citation>
    <scope>NUCLEOTIDE SEQUENCE [LARGE SCALE GENOMIC DNA]</scope>
    <source>
        <strain evidence="2 3">CGMCC 1.10434</strain>
    </source>
</reference>
<dbReference type="PIRSF" id="PIRSF016789">
    <property type="entry name" value="DUF454"/>
    <property type="match status" value="1"/>
</dbReference>
<keyword evidence="1" id="KW-0472">Membrane</keyword>
<evidence type="ECO:0000313" key="3">
    <source>
        <dbReference type="Proteomes" id="UP000199300"/>
    </source>
</evidence>
<dbReference type="AlphaFoldDB" id="A0A1H8H2R2"/>
<keyword evidence="1" id="KW-1133">Transmembrane helix</keyword>
<dbReference type="STRING" id="872970.SAMN04488134_101222"/>
<proteinExistence type="predicted"/>
<dbReference type="OrthoDB" id="345900at2"/>
<name>A0A1H8H2R2_9BACI</name>
<evidence type="ECO:0008006" key="4">
    <source>
        <dbReference type="Google" id="ProtNLM"/>
    </source>
</evidence>
<dbReference type="InterPro" id="IPR007401">
    <property type="entry name" value="DUF454"/>
</dbReference>